<comment type="caution">
    <text evidence="1">The sequence shown here is derived from an EMBL/GenBank/DDBJ whole genome shotgun (WGS) entry which is preliminary data.</text>
</comment>
<proteinExistence type="predicted"/>
<dbReference type="SUPFAM" id="SSF52540">
    <property type="entry name" value="P-loop containing nucleoside triphosphate hydrolases"/>
    <property type="match status" value="1"/>
</dbReference>
<dbReference type="Proteomes" id="UP000432089">
    <property type="component" value="Unassembled WGS sequence"/>
</dbReference>
<dbReference type="GO" id="GO:0005886">
    <property type="term" value="C:plasma membrane"/>
    <property type="evidence" value="ECO:0007669"/>
    <property type="project" value="TreeGrafter"/>
</dbReference>
<dbReference type="PANTHER" id="PTHR30050">
    <property type="entry name" value="CHROMOSOMAL REPLICATION INITIATOR PROTEIN DNAA"/>
    <property type="match status" value="1"/>
</dbReference>
<dbReference type="PANTHER" id="PTHR30050:SF5">
    <property type="entry name" value="DNAA REGULATORY INACTIVATOR HDA"/>
    <property type="match status" value="1"/>
</dbReference>
<keyword evidence="2" id="KW-1185">Reference proteome</keyword>
<reference evidence="1 2" key="1">
    <citation type="submission" date="2019-09" db="EMBL/GenBank/DDBJ databases">
        <title>YIM 132180 draft genome.</title>
        <authorList>
            <person name="Zhang K."/>
        </authorList>
    </citation>
    <scope>NUCLEOTIDE SEQUENCE [LARGE SCALE GENOMIC DNA]</scope>
    <source>
        <strain evidence="1 2">YIM 132180</strain>
    </source>
</reference>
<dbReference type="RefSeq" id="WP_150968846.1">
    <property type="nucleotide sequence ID" value="NZ_VZDO01000004.1"/>
</dbReference>
<dbReference type="AlphaFoldDB" id="A0A7V7U0L8"/>
<evidence type="ECO:0000313" key="1">
    <source>
        <dbReference type="EMBL" id="KAB0680694.1"/>
    </source>
</evidence>
<dbReference type="GO" id="GO:0006270">
    <property type="term" value="P:DNA replication initiation"/>
    <property type="evidence" value="ECO:0007669"/>
    <property type="project" value="TreeGrafter"/>
</dbReference>
<accession>A0A7V7U0L8</accession>
<dbReference type="Gene3D" id="3.40.50.300">
    <property type="entry name" value="P-loop containing nucleotide triphosphate hydrolases"/>
    <property type="match status" value="1"/>
</dbReference>
<dbReference type="GO" id="GO:0003688">
    <property type="term" value="F:DNA replication origin binding"/>
    <property type="evidence" value="ECO:0007669"/>
    <property type="project" value="TreeGrafter"/>
</dbReference>
<dbReference type="Gene3D" id="1.10.8.60">
    <property type="match status" value="1"/>
</dbReference>
<name>A0A7V7U0L8_9HYPH</name>
<organism evidence="1 2">
    <name type="scientific">Plantimonas leprariae</name>
    <dbReference type="NCBI Taxonomy" id="2615207"/>
    <lineage>
        <taxon>Bacteria</taxon>
        <taxon>Pseudomonadati</taxon>
        <taxon>Pseudomonadota</taxon>
        <taxon>Alphaproteobacteria</taxon>
        <taxon>Hyphomicrobiales</taxon>
        <taxon>Aurantimonadaceae</taxon>
        <taxon>Plantimonas</taxon>
    </lineage>
</organism>
<gene>
    <name evidence="1" type="ORF">F6X38_06710</name>
</gene>
<dbReference type="EMBL" id="VZDO01000004">
    <property type="protein sequence ID" value="KAB0680694.1"/>
    <property type="molecule type" value="Genomic_DNA"/>
</dbReference>
<protein>
    <recommendedName>
        <fullName evidence="3">Chromosomal replication initiator protein DnaA domain-containing protein</fullName>
    </recommendedName>
</protein>
<dbReference type="InterPro" id="IPR027417">
    <property type="entry name" value="P-loop_NTPase"/>
</dbReference>
<evidence type="ECO:0000313" key="2">
    <source>
        <dbReference type="Proteomes" id="UP000432089"/>
    </source>
</evidence>
<sequence length="230" mass="25154">MTPGPSRQFPLALPHRPSLTRDDLIVTKANQTAVAALDAWPNWPHPVLLVVGPEGAGKSHLAAAWRELAGAADFDGRIPEAPQPFAIVIDGLEDWIDRERELFEVLNAARLGGGFVMATARRAPAVLSLRLPDLRSRLRAATQVQIAEPDDALLRGVLHKHFADRQLAVDARLVDYMAERMERSLGAALRIAGEVDREALASKEKVTRGLIRRILGEEERARHDGAGNDA</sequence>
<evidence type="ECO:0008006" key="3">
    <source>
        <dbReference type="Google" id="ProtNLM"/>
    </source>
</evidence>